<comment type="caution">
    <text evidence="2">The sequence shown here is derived from an EMBL/GenBank/DDBJ whole genome shotgun (WGS) entry which is preliminary data.</text>
</comment>
<accession>A0A9Q0DMW0</accession>
<gene>
    <name evidence="2" type="ORF">NHX12_008442</name>
</gene>
<sequence length="99" mass="11008">MIAGFVNAVQPFADESGNLTAFRFHAFNPIVDPWVFIICRKSVFRHLYRLLRCRFTRGTVKTTAQRTVSSRPPYRHAAGNPEPAAAGQPLNPKASLPAL</sequence>
<dbReference type="OrthoDB" id="5959154at2759"/>
<feature type="region of interest" description="Disordered" evidence="1">
    <location>
        <begin position="62"/>
        <end position="99"/>
    </location>
</feature>
<proteinExistence type="predicted"/>
<dbReference type="Proteomes" id="UP001148018">
    <property type="component" value="Unassembled WGS sequence"/>
</dbReference>
<organism evidence="2 3">
    <name type="scientific">Muraenolepis orangiensis</name>
    <name type="common">Patagonian moray cod</name>
    <dbReference type="NCBI Taxonomy" id="630683"/>
    <lineage>
        <taxon>Eukaryota</taxon>
        <taxon>Metazoa</taxon>
        <taxon>Chordata</taxon>
        <taxon>Craniata</taxon>
        <taxon>Vertebrata</taxon>
        <taxon>Euteleostomi</taxon>
        <taxon>Actinopterygii</taxon>
        <taxon>Neopterygii</taxon>
        <taxon>Teleostei</taxon>
        <taxon>Neoteleostei</taxon>
        <taxon>Acanthomorphata</taxon>
        <taxon>Zeiogadaria</taxon>
        <taxon>Gadariae</taxon>
        <taxon>Gadiformes</taxon>
        <taxon>Muraenolepidoidei</taxon>
        <taxon>Muraenolepididae</taxon>
        <taxon>Muraenolepis</taxon>
    </lineage>
</organism>
<name>A0A9Q0DMW0_9TELE</name>
<evidence type="ECO:0000256" key="1">
    <source>
        <dbReference type="SAM" id="MobiDB-lite"/>
    </source>
</evidence>
<reference evidence="2" key="1">
    <citation type="submission" date="2022-07" db="EMBL/GenBank/DDBJ databases">
        <title>Chromosome-level genome of Muraenolepis orangiensis.</title>
        <authorList>
            <person name="Kim J."/>
        </authorList>
    </citation>
    <scope>NUCLEOTIDE SEQUENCE</scope>
    <source>
        <strain evidence="2">KU_S4_2022</strain>
        <tissue evidence="2">Muscle</tissue>
    </source>
</reference>
<dbReference type="AlphaFoldDB" id="A0A9Q0DMW0"/>
<protein>
    <submittedName>
        <fullName evidence="2">Uncharacterized protein</fullName>
    </submittedName>
</protein>
<evidence type="ECO:0000313" key="3">
    <source>
        <dbReference type="Proteomes" id="UP001148018"/>
    </source>
</evidence>
<evidence type="ECO:0000313" key="2">
    <source>
        <dbReference type="EMBL" id="KAJ3590491.1"/>
    </source>
</evidence>
<dbReference type="EMBL" id="JANIIK010000114">
    <property type="protein sequence ID" value="KAJ3590491.1"/>
    <property type="molecule type" value="Genomic_DNA"/>
</dbReference>
<keyword evidence="3" id="KW-1185">Reference proteome</keyword>